<comment type="caution">
    <text evidence="6">The sequence shown here is derived from an EMBL/GenBank/DDBJ whole genome shotgun (WGS) entry which is preliminary data.</text>
</comment>
<keyword evidence="4" id="KW-1133">Transmembrane helix</keyword>
<evidence type="ECO:0000256" key="4">
    <source>
        <dbReference type="SAM" id="Phobius"/>
    </source>
</evidence>
<keyword evidence="3 4" id="KW-0472">Membrane</keyword>
<feature type="transmembrane region" description="Helical" evidence="4">
    <location>
        <begin position="215"/>
        <end position="234"/>
    </location>
</feature>
<dbReference type="CDD" id="cd14824">
    <property type="entry name" value="Longin"/>
    <property type="match status" value="1"/>
</dbReference>
<dbReference type="InterPro" id="IPR011012">
    <property type="entry name" value="Longin-like_dom_sf"/>
</dbReference>
<accession>A0ABR2JPI3</accession>
<dbReference type="Proteomes" id="UP001470230">
    <property type="component" value="Unassembled WGS sequence"/>
</dbReference>
<evidence type="ECO:0000259" key="5">
    <source>
        <dbReference type="Pfam" id="PF13774"/>
    </source>
</evidence>
<name>A0ABR2JPI3_9EUKA</name>
<keyword evidence="7" id="KW-1185">Reference proteome</keyword>
<organism evidence="6 7">
    <name type="scientific">Tritrichomonas musculus</name>
    <dbReference type="NCBI Taxonomy" id="1915356"/>
    <lineage>
        <taxon>Eukaryota</taxon>
        <taxon>Metamonada</taxon>
        <taxon>Parabasalia</taxon>
        <taxon>Tritrichomonadida</taxon>
        <taxon>Tritrichomonadidae</taxon>
        <taxon>Tritrichomonas</taxon>
    </lineage>
</organism>
<dbReference type="SUPFAM" id="SSF64356">
    <property type="entry name" value="SNARE-like"/>
    <property type="match status" value="1"/>
</dbReference>
<reference evidence="6 7" key="1">
    <citation type="submission" date="2024-04" db="EMBL/GenBank/DDBJ databases">
        <title>Tritrichomonas musculus Genome.</title>
        <authorList>
            <person name="Alves-Ferreira E."/>
            <person name="Grigg M."/>
            <person name="Lorenzi H."/>
            <person name="Galac M."/>
        </authorList>
    </citation>
    <scope>NUCLEOTIDE SEQUENCE [LARGE SCALE GENOMIC DNA]</scope>
    <source>
        <strain evidence="6 7">EAF2021</strain>
    </source>
</reference>
<evidence type="ECO:0000256" key="1">
    <source>
        <dbReference type="ARBA" id="ARBA00004370"/>
    </source>
</evidence>
<comment type="subcellular location">
    <subcellularLocation>
        <location evidence="1">Membrane</location>
    </subcellularLocation>
</comment>
<dbReference type="Gene3D" id="3.30.450.50">
    <property type="entry name" value="Longin domain"/>
    <property type="match status" value="1"/>
</dbReference>
<sequence length="249" mass="28186">MNNQDLNTFKYVIIARKDTILISYPPDLPEVFEKTVKILKKIDTSSPFSVIEQNNLLYTASTDPNNITFLCVCDKSVETPQVGKFLTTLKHQWMQNYGAISQTIAPGENSDEFCPKIKELVDNLNEKLRPNLASAGISSSSTKGNPTSNSNVVTTSATNVNEPLLDNHEKSILPNPFATSNYNDQADINNPEMFDEEIQERNTFPFCNYFRRNRFIILLIIGIIMIIYFSISFYCEDFNIFRCSGSSSD</sequence>
<evidence type="ECO:0000256" key="3">
    <source>
        <dbReference type="ARBA" id="ARBA00023136"/>
    </source>
</evidence>
<protein>
    <recommendedName>
        <fullName evidence="5">Longin domain-containing protein</fullName>
    </recommendedName>
</protein>
<comment type="similarity">
    <text evidence="2">Belongs to the synaptobrevin family.</text>
</comment>
<evidence type="ECO:0000256" key="2">
    <source>
        <dbReference type="ARBA" id="ARBA00008025"/>
    </source>
</evidence>
<keyword evidence="4" id="KW-0812">Transmembrane</keyword>
<dbReference type="Pfam" id="PF13774">
    <property type="entry name" value="Longin"/>
    <property type="match status" value="1"/>
</dbReference>
<feature type="domain" description="Longin" evidence="5">
    <location>
        <begin position="37"/>
        <end position="113"/>
    </location>
</feature>
<dbReference type="InterPro" id="IPR010908">
    <property type="entry name" value="Longin_dom"/>
</dbReference>
<dbReference type="EMBL" id="JAPFFF010000010">
    <property type="protein sequence ID" value="KAK8880681.1"/>
    <property type="molecule type" value="Genomic_DNA"/>
</dbReference>
<proteinExistence type="inferred from homology"/>
<evidence type="ECO:0000313" key="6">
    <source>
        <dbReference type="EMBL" id="KAK8880681.1"/>
    </source>
</evidence>
<evidence type="ECO:0000313" key="7">
    <source>
        <dbReference type="Proteomes" id="UP001470230"/>
    </source>
</evidence>
<gene>
    <name evidence="6" type="ORF">M9Y10_003365</name>
</gene>